<dbReference type="PANTHER" id="PTHR31111:SF136">
    <property type="entry name" value="F-BOX ASSOCIATED DOMAIN-CONTAINING PROTEIN"/>
    <property type="match status" value="1"/>
</dbReference>
<dbReference type="NCBIfam" id="TIGR01640">
    <property type="entry name" value="F_box_assoc_1"/>
    <property type="match status" value="1"/>
</dbReference>
<name>A0AAW1WTN8_RUBAR</name>
<dbReference type="EMBL" id="JBEDUW010000005">
    <property type="protein sequence ID" value="KAK9926670.1"/>
    <property type="molecule type" value="Genomic_DNA"/>
</dbReference>
<evidence type="ECO:0000259" key="1">
    <source>
        <dbReference type="PROSITE" id="PS50181"/>
    </source>
</evidence>
<dbReference type="PROSITE" id="PS50181">
    <property type="entry name" value="FBOX"/>
    <property type="match status" value="1"/>
</dbReference>
<comment type="caution">
    <text evidence="2">The sequence shown here is derived from an EMBL/GenBank/DDBJ whole genome shotgun (WGS) entry which is preliminary data.</text>
</comment>
<keyword evidence="3" id="KW-1185">Reference proteome</keyword>
<dbReference type="InterPro" id="IPR001810">
    <property type="entry name" value="F-box_dom"/>
</dbReference>
<reference evidence="2 3" key="1">
    <citation type="journal article" date="2023" name="G3 (Bethesda)">
        <title>A chromosome-length genome assembly and annotation of blackberry (Rubus argutus, cv. 'Hillquist').</title>
        <authorList>
            <person name="Bruna T."/>
            <person name="Aryal R."/>
            <person name="Dudchenko O."/>
            <person name="Sargent D.J."/>
            <person name="Mead D."/>
            <person name="Buti M."/>
            <person name="Cavallini A."/>
            <person name="Hytonen T."/>
            <person name="Andres J."/>
            <person name="Pham M."/>
            <person name="Weisz D."/>
            <person name="Mascagni F."/>
            <person name="Usai G."/>
            <person name="Natali L."/>
            <person name="Bassil N."/>
            <person name="Fernandez G.E."/>
            <person name="Lomsadze A."/>
            <person name="Armour M."/>
            <person name="Olukolu B."/>
            <person name="Poorten T."/>
            <person name="Britton C."/>
            <person name="Davik J."/>
            <person name="Ashrafi H."/>
            <person name="Aiden E.L."/>
            <person name="Borodovsky M."/>
            <person name="Worthington M."/>
        </authorList>
    </citation>
    <scope>NUCLEOTIDE SEQUENCE [LARGE SCALE GENOMIC DNA]</scope>
    <source>
        <strain evidence="2">PI 553951</strain>
    </source>
</reference>
<dbReference type="AlphaFoldDB" id="A0AAW1WTN8"/>
<sequence length="424" mass="48757">MVRCQRMRRQYYYTEKPKQLMDLPMDIVVDILLRLPVKSLCCIRRVSKSLLKTVDSLSFVKQHTLSLIAATSHAVQVPQLMCFALTSLHGEDEDFATLQSLKYDGSALTEDKYAFSVSRSNPIRTDYRLYFVFYNLFCFGWEDENCLLINPLREGEVLRLPTSNNQQLTNNGPDSEVQIGSNWYGMGFDSITSTYKIVRVSEIVKKKRYGYYSRIGMVAHILVLGTNLWREIPSVPPGGLNCPCICAYGDMHWLKRRVSRGAGKSHIISFDFKKEEFYWTPTPPKLHKHSYLNILTLRGSMAFVETCSSPGGMNIEIWVLKDYAKKEWTREYTIKVDMHPKFGLKDATCGEWEHGIFFNDFDNCFNSYGATRFFLDLRCASINPVICPLETHEYTNIMSYTGSFISLKDYGNLGDANEPRELVT</sequence>
<feature type="domain" description="F-box" evidence="1">
    <location>
        <begin position="17"/>
        <end position="62"/>
    </location>
</feature>
<dbReference type="InterPro" id="IPR017451">
    <property type="entry name" value="F-box-assoc_interact_dom"/>
</dbReference>
<dbReference type="Pfam" id="PF08268">
    <property type="entry name" value="FBA_3"/>
    <property type="match status" value="1"/>
</dbReference>
<evidence type="ECO:0000313" key="3">
    <source>
        <dbReference type="Proteomes" id="UP001457282"/>
    </source>
</evidence>
<protein>
    <recommendedName>
        <fullName evidence="1">F-box domain-containing protein</fullName>
    </recommendedName>
</protein>
<dbReference type="SUPFAM" id="SSF81383">
    <property type="entry name" value="F-box domain"/>
    <property type="match status" value="1"/>
</dbReference>
<dbReference type="PANTHER" id="PTHR31111">
    <property type="entry name" value="BNAA05G37150D PROTEIN-RELATED"/>
    <property type="match status" value="1"/>
</dbReference>
<evidence type="ECO:0000313" key="2">
    <source>
        <dbReference type="EMBL" id="KAK9926670.1"/>
    </source>
</evidence>
<dbReference type="InterPro" id="IPR036047">
    <property type="entry name" value="F-box-like_dom_sf"/>
</dbReference>
<accession>A0AAW1WTN8</accession>
<dbReference type="Proteomes" id="UP001457282">
    <property type="component" value="Unassembled WGS sequence"/>
</dbReference>
<dbReference type="InterPro" id="IPR013187">
    <property type="entry name" value="F-box-assoc_dom_typ3"/>
</dbReference>
<proteinExistence type="predicted"/>
<dbReference type="Pfam" id="PF00646">
    <property type="entry name" value="F-box"/>
    <property type="match status" value="1"/>
</dbReference>
<organism evidence="2 3">
    <name type="scientific">Rubus argutus</name>
    <name type="common">Southern blackberry</name>
    <dbReference type="NCBI Taxonomy" id="59490"/>
    <lineage>
        <taxon>Eukaryota</taxon>
        <taxon>Viridiplantae</taxon>
        <taxon>Streptophyta</taxon>
        <taxon>Embryophyta</taxon>
        <taxon>Tracheophyta</taxon>
        <taxon>Spermatophyta</taxon>
        <taxon>Magnoliopsida</taxon>
        <taxon>eudicotyledons</taxon>
        <taxon>Gunneridae</taxon>
        <taxon>Pentapetalae</taxon>
        <taxon>rosids</taxon>
        <taxon>fabids</taxon>
        <taxon>Rosales</taxon>
        <taxon>Rosaceae</taxon>
        <taxon>Rosoideae</taxon>
        <taxon>Rosoideae incertae sedis</taxon>
        <taxon>Rubus</taxon>
    </lineage>
</organism>
<gene>
    <name evidence="2" type="ORF">M0R45_023885</name>
</gene>
<dbReference type="SMART" id="SM00256">
    <property type="entry name" value="FBOX"/>
    <property type="match status" value="1"/>
</dbReference>